<reference evidence="11" key="1">
    <citation type="journal article" date="2019" name="Int. J. Syst. Evol. Microbiol.">
        <title>The Global Catalogue of Microorganisms (GCM) 10K type strain sequencing project: providing services to taxonomists for standard genome sequencing and annotation.</title>
        <authorList>
            <consortium name="The Broad Institute Genomics Platform"/>
            <consortium name="The Broad Institute Genome Sequencing Center for Infectious Disease"/>
            <person name="Wu L."/>
            <person name="Ma J."/>
        </authorList>
    </citation>
    <scope>NUCLEOTIDE SEQUENCE [LARGE SCALE GENOMIC DNA]</scope>
    <source>
        <strain evidence="11">JCM 9091</strain>
    </source>
</reference>
<comment type="caution">
    <text evidence="10">The sequence shown here is derived from an EMBL/GenBank/DDBJ whole genome shotgun (WGS) entry which is preliminary data.</text>
</comment>
<dbReference type="PANTHER" id="PTHR22854">
    <property type="entry name" value="TRYPTOPHAN BIOSYNTHESIS PROTEIN"/>
    <property type="match status" value="1"/>
</dbReference>
<dbReference type="HAMAP" id="MF_00134_B">
    <property type="entry name" value="IGPS_B"/>
    <property type="match status" value="1"/>
</dbReference>
<dbReference type="InterPro" id="IPR045186">
    <property type="entry name" value="Indole-3-glycerol_P_synth"/>
</dbReference>
<dbReference type="InterPro" id="IPR011060">
    <property type="entry name" value="RibuloseP-bd_barrel"/>
</dbReference>
<comment type="catalytic activity">
    <reaction evidence="1 8">
        <text>1-(2-carboxyphenylamino)-1-deoxy-D-ribulose 5-phosphate + H(+) = (1S,2R)-1-C-(indol-3-yl)glycerol 3-phosphate + CO2 + H2O</text>
        <dbReference type="Rhea" id="RHEA:23476"/>
        <dbReference type="ChEBI" id="CHEBI:15377"/>
        <dbReference type="ChEBI" id="CHEBI:15378"/>
        <dbReference type="ChEBI" id="CHEBI:16526"/>
        <dbReference type="ChEBI" id="CHEBI:58613"/>
        <dbReference type="ChEBI" id="CHEBI:58866"/>
        <dbReference type="EC" id="4.1.1.48"/>
    </reaction>
</comment>
<comment type="similarity">
    <text evidence="8">Belongs to the TrpC family.</text>
</comment>
<gene>
    <name evidence="10" type="primary">trpC_2</name>
    <name evidence="8" type="synonym">trpC</name>
    <name evidence="10" type="ORF">GCM10010448_36120</name>
</gene>
<evidence type="ECO:0000256" key="1">
    <source>
        <dbReference type="ARBA" id="ARBA00001633"/>
    </source>
</evidence>
<comment type="pathway">
    <text evidence="2 8">Amino-acid biosynthesis; L-tryptophan biosynthesis; L-tryptophan from chorismate: step 4/5.</text>
</comment>
<evidence type="ECO:0000256" key="8">
    <source>
        <dbReference type="HAMAP-Rule" id="MF_00134"/>
    </source>
</evidence>
<evidence type="ECO:0000256" key="5">
    <source>
        <dbReference type="ARBA" id="ARBA00022822"/>
    </source>
</evidence>
<evidence type="ECO:0000256" key="2">
    <source>
        <dbReference type="ARBA" id="ARBA00004696"/>
    </source>
</evidence>
<dbReference type="Proteomes" id="UP001501532">
    <property type="component" value="Unassembled WGS sequence"/>
</dbReference>
<keyword evidence="6 8" id="KW-0057">Aromatic amino acid biosynthesis</keyword>
<accession>A0ABP6LQ80</accession>
<dbReference type="Pfam" id="PF00218">
    <property type="entry name" value="IGPS"/>
    <property type="match status" value="1"/>
</dbReference>
<evidence type="ECO:0000256" key="6">
    <source>
        <dbReference type="ARBA" id="ARBA00023141"/>
    </source>
</evidence>
<keyword evidence="3 8" id="KW-0028">Amino-acid biosynthesis</keyword>
<dbReference type="PROSITE" id="PS00614">
    <property type="entry name" value="IGPS"/>
    <property type="match status" value="1"/>
</dbReference>
<dbReference type="PANTHER" id="PTHR22854:SF2">
    <property type="entry name" value="INDOLE-3-GLYCEROL-PHOSPHATE SYNTHASE"/>
    <property type="match status" value="1"/>
</dbReference>
<dbReference type="InterPro" id="IPR013785">
    <property type="entry name" value="Aldolase_TIM"/>
</dbReference>
<keyword evidence="7 8" id="KW-0456">Lyase</keyword>
<protein>
    <recommendedName>
        <fullName evidence="8">Indole-3-glycerol phosphate synthase</fullName>
        <shortName evidence="8">IGPS</shortName>
        <ecNumber evidence="8">4.1.1.48</ecNumber>
    </recommendedName>
</protein>
<name>A0ABP6LQ80_9ACTN</name>
<dbReference type="RefSeq" id="WP_234516720.1">
    <property type="nucleotide sequence ID" value="NZ_BAAAUF010000030.1"/>
</dbReference>
<dbReference type="Gene3D" id="3.20.20.70">
    <property type="entry name" value="Aldolase class I"/>
    <property type="match status" value="1"/>
</dbReference>
<evidence type="ECO:0000313" key="11">
    <source>
        <dbReference type="Proteomes" id="UP001501532"/>
    </source>
</evidence>
<keyword evidence="5 8" id="KW-0822">Tryptophan biosynthesis</keyword>
<evidence type="ECO:0000256" key="4">
    <source>
        <dbReference type="ARBA" id="ARBA00022793"/>
    </source>
</evidence>
<dbReference type="EC" id="4.1.1.48" evidence="8"/>
<evidence type="ECO:0000256" key="3">
    <source>
        <dbReference type="ARBA" id="ARBA00022605"/>
    </source>
</evidence>
<sequence>MSDLLTRIEAYKREEIAAAKKAVPLPELQRHAEGAPEPRGFLTAIEQRLAQGRYALITEIKKRSPSAGLIRTDFDPSALGQAYERGGAACLSVLTDGPSFDGDREHLAAARAATALPVLRKDFMYDPYQVVEARAWGADCILLLLSAVDDATAKDLEDTALGLGMDVLVEVHDEQELDRAMRLRSRLLGINNRNLRTLETTLTTGELLAPKVPEGRVVVGESGLKGRPDLDRLAKAGIHTFLIGESLMRRDDVESATRELLASTPGSLRPVE</sequence>
<feature type="domain" description="Indole-3-glycerol phosphate synthase" evidence="9">
    <location>
        <begin position="5"/>
        <end position="260"/>
    </location>
</feature>
<evidence type="ECO:0000313" key="10">
    <source>
        <dbReference type="EMBL" id="GAA3049894.1"/>
    </source>
</evidence>
<dbReference type="InterPro" id="IPR001468">
    <property type="entry name" value="Indole-3-GlycerolPSynthase_CS"/>
</dbReference>
<keyword evidence="11" id="KW-1185">Reference proteome</keyword>
<dbReference type="NCBIfam" id="NF001373">
    <property type="entry name" value="PRK00278.1-6"/>
    <property type="match status" value="1"/>
</dbReference>
<evidence type="ECO:0000256" key="7">
    <source>
        <dbReference type="ARBA" id="ARBA00023239"/>
    </source>
</evidence>
<proteinExistence type="inferred from homology"/>
<dbReference type="CDD" id="cd00331">
    <property type="entry name" value="IGPS"/>
    <property type="match status" value="1"/>
</dbReference>
<dbReference type="SUPFAM" id="SSF51366">
    <property type="entry name" value="Ribulose-phoshate binding barrel"/>
    <property type="match status" value="1"/>
</dbReference>
<dbReference type="NCBIfam" id="NF001370">
    <property type="entry name" value="PRK00278.1-2"/>
    <property type="match status" value="1"/>
</dbReference>
<keyword evidence="4 8" id="KW-0210">Decarboxylase</keyword>
<dbReference type="EMBL" id="BAAAUF010000030">
    <property type="protein sequence ID" value="GAA3049894.1"/>
    <property type="molecule type" value="Genomic_DNA"/>
</dbReference>
<evidence type="ECO:0000259" key="9">
    <source>
        <dbReference type="Pfam" id="PF00218"/>
    </source>
</evidence>
<dbReference type="InterPro" id="IPR013798">
    <property type="entry name" value="Indole-3-glycerol_P_synth_dom"/>
</dbReference>
<organism evidence="10 11">
    <name type="scientific">Streptomyces glomeratus</name>
    <dbReference type="NCBI Taxonomy" id="284452"/>
    <lineage>
        <taxon>Bacteria</taxon>
        <taxon>Bacillati</taxon>
        <taxon>Actinomycetota</taxon>
        <taxon>Actinomycetes</taxon>
        <taxon>Kitasatosporales</taxon>
        <taxon>Streptomycetaceae</taxon>
        <taxon>Streptomyces</taxon>
    </lineage>
</organism>
<dbReference type="NCBIfam" id="NF001377">
    <property type="entry name" value="PRK00278.2-4"/>
    <property type="match status" value="1"/>
</dbReference>